<dbReference type="InterPro" id="IPR041373">
    <property type="entry name" value="RT_RNaseH"/>
</dbReference>
<proteinExistence type="predicted"/>
<gene>
    <name evidence="9" type="ORF">PR001_g11826</name>
</gene>
<feature type="region of interest" description="Disordered" evidence="7">
    <location>
        <begin position="187"/>
        <end position="207"/>
    </location>
</feature>
<dbReference type="CDD" id="cd01647">
    <property type="entry name" value="RT_LTR"/>
    <property type="match status" value="1"/>
</dbReference>
<dbReference type="PANTHER" id="PTHR37984:SF5">
    <property type="entry name" value="PROTEIN NYNRIN-LIKE"/>
    <property type="match status" value="1"/>
</dbReference>
<organism evidence="9 10">
    <name type="scientific">Phytophthora rubi</name>
    <dbReference type="NCBI Taxonomy" id="129364"/>
    <lineage>
        <taxon>Eukaryota</taxon>
        <taxon>Sar</taxon>
        <taxon>Stramenopiles</taxon>
        <taxon>Oomycota</taxon>
        <taxon>Peronosporomycetes</taxon>
        <taxon>Peronosporales</taxon>
        <taxon>Peronosporaceae</taxon>
        <taxon>Phytophthora</taxon>
    </lineage>
</organism>
<evidence type="ECO:0000256" key="2">
    <source>
        <dbReference type="ARBA" id="ARBA00022695"/>
    </source>
</evidence>
<feature type="region of interest" description="Disordered" evidence="7">
    <location>
        <begin position="222"/>
        <end position="285"/>
    </location>
</feature>
<evidence type="ECO:0000313" key="10">
    <source>
        <dbReference type="Proteomes" id="UP000429607"/>
    </source>
</evidence>
<evidence type="ECO:0000259" key="8">
    <source>
        <dbReference type="PROSITE" id="PS50878"/>
    </source>
</evidence>
<evidence type="ECO:0000256" key="7">
    <source>
        <dbReference type="SAM" id="MobiDB-lite"/>
    </source>
</evidence>
<protein>
    <recommendedName>
        <fullName evidence="8">Reverse transcriptase domain-containing protein</fullName>
    </recommendedName>
</protein>
<dbReference type="InterPro" id="IPR000477">
    <property type="entry name" value="RT_dom"/>
</dbReference>
<keyword evidence="1" id="KW-0808">Transferase</keyword>
<dbReference type="EMBL" id="QXFV01000744">
    <property type="protein sequence ID" value="KAE9028024.1"/>
    <property type="molecule type" value="Genomic_DNA"/>
</dbReference>
<keyword evidence="3" id="KW-0540">Nuclease</keyword>
<dbReference type="Gene3D" id="3.10.10.10">
    <property type="entry name" value="HIV Type 1 Reverse Transcriptase, subunit A, domain 1"/>
    <property type="match status" value="1"/>
</dbReference>
<keyword evidence="4" id="KW-0255">Endonuclease</keyword>
<dbReference type="Gene3D" id="3.30.70.270">
    <property type="match status" value="3"/>
</dbReference>
<evidence type="ECO:0000256" key="3">
    <source>
        <dbReference type="ARBA" id="ARBA00022722"/>
    </source>
</evidence>
<evidence type="ECO:0000256" key="6">
    <source>
        <dbReference type="ARBA" id="ARBA00022918"/>
    </source>
</evidence>
<feature type="compositionally biased region" description="Polar residues" evidence="7">
    <location>
        <begin position="191"/>
        <end position="201"/>
    </location>
</feature>
<dbReference type="InterPro" id="IPR036397">
    <property type="entry name" value="RNaseH_sf"/>
</dbReference>
<sequence>MDFMIAAGVRLCAHEGVVRLSDEESLLMVGGPEIDHVGLEISVRIPESTYIQPGRSVLVPVKYAQADPEKVDEWAGHGNGWVSQFLYGNGRKPKAVRVVNISDQVVRIPHNTVIACLVEKCHLPVGEGFARPRSQKYQEWGKLVYEAEPSPEFLRHEDEVARLDELNGPPAVERPIYKWPEKLLLRRNSPDQEPTQSSETGISRDEASAYMVCTNPYSEGYSQTHCESREMETSVPHPLPTGDNSSVEDEPRLCEMSEDRNESQSEREPTQSVPENEDSEPEVVSRSIMGGGESTRKAQEELGRIFPDSPVSLPCESVSRLREALARCMRLEIDFAGDEEATMYFHEGSELLSDLRNQLGALPELRDLSPNADLSTADVGVPGVTTPEMDAQIHTILERHHASFLGGGNAVPTPARGVVCDLDIGDAQPVAQRSRPIRPEHLQKVYDLLKKLLETKLIEYSDSQWASPIVIVMKKNGVDIRLCIDYRLVNQLIKLMHYPLPLIDDLLIVFESAMWFLSLDMASGFRAVPMTLRAHHISAFICPFGHFQWNPMPFGLKNAPLIYQQMLDNCLWRFVRLPPSDEAQVDPDVLQFLGLKTEVRDSESDELPVLTEALTVFRRNIPAPPQMNPVLERSSYIDDIAYGTETWDQLCLDLDRLLYRLRYWGISVSLPKSEFGKKTISYLSHEIGAEGIRAKPKIAKGVMGLPFPSSLKGVQSYLGSLNYYNKFIEDLPVVASVLYELTDEQIRAGRDLDRAKEAFEILKQKIVSTPLLRHPDKERPFVIIVHANPWAASAVLDQEYDGVIFPVRFTGRVLHGQELRYHPAVKEVVALTRVLRLFDTMLAGTKLIKFYTRHSVLKWIFTSRSLKGRCEQWATRLSPWPLEIHKVKSDVDGLAAILGAGITPRDQLDKIAENLIPAKGLVVRAPPISLEMLESDYEGWLLSFDGAAKLSGRCGTSGCILWKLPSWEVVEARGFFFENITVNEAEYHGLVEGSKMALARGITELVVVGFSDCQTRQAQGLILGLPNQAGSGFDSVFETGIAIPACCSKDFAKSFAQLNWCM</sequence>
<evidence type="ECO:0000256" key="5">
    <source>
        <dbReference type="ARBA" id="ARBA00022801"/>
    </source>
</evidence>
<dbReference type="GO" id="GO:0016787">
    <property type="term" value="F:hydrolase activity"/>
    <property type="evidence" value="ECO:0007669"/>
    <property type="project" value="UniProtKB-KW"/>
</dbReference>
<feature type="compositionally biased region" description="Basic and acidic residues" evidence="7">
    <location>
        <begin position="249"/>
        <end position="269"/>
    </location>
</feature>
<name>A0A6A3MHK2_9STRA</name>
<dbReference type="GO" id="GO:0004519">
    <property type="term" value="F:endonuclease activity"/>
    <property type="evidence" value="ECO:0007669"/>
    <property type="project" value="UniProtKB-KW"/>
</dbReference>
<dbReference type="Pfam" id="PF00078">
    <property type="entry name" value="RVT_1"/>
    <property type="match status" value="1"/>
</dbReference>
<dbReference type="GO" id="GO:0003676">
    <property type="term" value="F:nucleic acid binding"/>
    <property type="evidence" value="ECO:0007669"/>
    <property type="project" value="InterPro"/>
</dbReference>
<dbReference type="Gene3D" id="3.30.420.10">
    <property type="entry name" value="Ribonuclease H-like superfamily/Ribonuclease H"/>
    <property type="match status" value="1"/>
</dbReference>
<dbReference type="PROSITE" id="PS50878">
    <property type="entry name" value="RT_POL"/>
    <property type="match status" value="1"/>
</dbReference>
<dbReference type="InterPro" id="IPR043128">
    <property type="entry name" value="Rev_trsase/Diguanyl_cyclase"/>
</dbReference>
<evidence type="ECO:0000256" key="1">
    <source>
        <dbReference type="ARBA" id="ARBA00022679"/>
    </source>
</evidence>
<evidence type="ECO:0000256" key="4">
    <source>
        <dbReference type="ARBA" id="ARBA00022759"/>
    </source>
</evidence>
<dbReference type="InterPro" id="IPR050951">
    <property type="entry name" value="Retrovirus_Pol_polyprotein"/>
</dbReference>
<accession>A0A6A3MHK2</accession>
<dbReference type="Proteomes" id="UP000429607">
    <property type="component" value="Unassembled WGS sequence"/>
</dbReference>
<keyword evidence="2" id="KW-0548">Nucleotidyltransferase</keyword>
<dbReference type="Pfam" id="PF17917">
    <property type="entry name" value="RT_RNaseH"/>
    <property type="match status" value="1"/>
</dbReference>
<feature type="domain" description="Reverse transcriptase" evidence="8">
    <location>
        <begin position="454"/>
        <end position="687"/>
    </location>
</feature>
<dbReference type="PANTHER" id="PTHR37984">
    <property type="entry name" value="PROTEIN CBG26694"/>
    <property type="match status" value="1"/>
</dbReference>
<keyword evidence="5" id="KW-0378">Hydrolase</keyword>
<dbReference type="InterPro" id="IPR043502">
    <property type="entry name" value="DNA/RNA_pol_sf"/>
</dbReference>
<comment type="caution">
    <text evidence="9">The sequence shown here is derived from an EMBL/GenBank/DDBJ whole genome shotgun (WGS) entry which is preliminary data.</text>
</comment>
<dbReference type="AlphaFoldDB" id="A0A6A3MHK2"/>
<dbReference type="SUPFAM" id="SSF56672">
    <property type="entry name" value="DNA/RNA polymerases"/>
    <property type="match status" value="1"/>
</dbReference>
<dbReference type="GO" id="GO:0003964">
    <property type="term" value="F:RNA-directed DNA polymerase activity"/>
    <property type="evidence" value="ECO:0007669"/>
    <property type="project" value="UniProtKB-KW"/>
</dbReference>
<evidence type="ECO:0000313" key="9">
    <source>
        <dbReference type="EMBL" id="KAE9028024.1"/>
    </source>
</evidence>
<reference evidence="9 10" key="1">
    <citation type="submission" date="2018-09" db="EMBL/GenBank/DDBJ databases">
        <title>Genomic investigation of the strawberry pathogen Phytophthora fragariae indicates pathogenicity is determined by transcriptional variation in three key races.</title>
        <authorList>
            <person name="Adams T.M."/>
            <person name="Armitage A.D."/>
            <person name="Sobczyk M.K."/>
            <person name="Bates H.J."/>
            <person name="Dunwell J.M."/>
            <person name="Nellist C.F."/>
            <person name="Harrison R.J."/>
        </authorList>
    </citation>
    <scope>NUCLEOTIDE SEQUENCE [LARGE SCALE GENOMIC DNA]</scope>
    <source>
        <strain evidence="9 10">SCRP249</strain>
    </source>
</reference>
<keyword evidence="6" id="KW-0695">RNA-directed DNA polymerase</keyword>